<proteinExistence type="predicted"/>
<sequence>MPKKRIGEPIAVRRYGVDGQPDRQIVLVIGKPIAPGAQDGDWCCPVLISGLGAEVFKWQEGVDALQALQLAQGFARQTLEASGLPITWAAGGEPGDLGLYRPIDSPFGLWFQRLAERAFDLAVEVVGRVIVEVSQQHPKVREQVKRARARRE</sequence>
<organism evidence="2 3">
    <name type="scientific">Sorangium atrum</name>
    <dbReference type="NCBI Taxonomy" id="2995308"/>
    <lineage>
        <taxon>Bacteria</taxon>
        <taxon>Pseudomonadati</taxon>
        <taxon>Myxococcota</taxon>
        <taxon>Polyangia</taxon>
        <taxon>Polyangiales</taxon>
        <taxon>Polyangiaceae</taxon>
        <taxon>Sorangium</taxon>
    </lineage>
</organism>
<keyword evidence="3" id="KW-1185">Reference proteome</keyword>
<feature type="domain" description="DUF6968" evidence="1">
    <location>
        <begin position="13"/>
        <end position="82"/>
    </location>
</feature>
<accession>A0ABT5C4E2</accession>
<evidence type="ECO:0000313" key="2">
    <source>
        <dbReference type="EMBL" id="MDC0681281.1"/>
    </source>
</evidence>
<reference evidence="2 3" key="1">
    <citation type="submission" date="2023-01" db="EMBL/GenBank/DDBJ databases">
        <title>Minimal conservation of predation-associated metabolite biosynthetic gene clusters underscores biosynthetic potential of Myxococcota including descriptions for ten novel species: Archangium lansinium sp. nov., Myxococcus landrumus sp. nov., Nannocystis bai.</title>
        <authorList>
            <person name="Ahearne A."/>
            <person name="Stevens C."/>
            <person name="Dowd S."/>
        </authorList>
    </citation>
    <scope>NUCLEOTIDE SEQUENCE [LARGE SCALE GENOMIC DNA]</scope>
    <source>
        <strain evidence="2 3">WIWO2</strain>
    </source>
</reference>
<evidence type="ECO:0000313" key="3">
    <source>
        <dbReference type="Proteomes" id="UP001217485"/>
    </source>
</evidence>
<name>A0ABT5C4E2_9BACT</name>
<comment type="caution">
    <text evidence="2">The sequence shown here is derived from an EMBL/GenBank/DDBJ whole genome shotgun (WGS) entry which is preliminary data.</text>
</comment>
<dbReference type="Pfam" id="PF22302">
    <property type="entry name" value="DUF6968"/>
    <property type="match status" value="1"/>
</dbReference>
<gene>
    <name evidence="2" type="ORF">POL72_26310</name>
</gene>
<protein>
    <recommendedName>
        <fullName evidence="1">DUF6968 domain-containing protein</fullName>
    </recommendedName>
</protein>
<dbReference type="Proteomes" id="UP001217485">
    <property type="component" value="Unassembled WGS sequence"/>
</dbReference>
<dbReference type="InterPro" id="IPR054241">
    <property type="entry name" value="DUF6968"/>
</dbReference>
<evidence type="ECO:0000259" key="1">
    <source>
        <dbReference type="Pfam" id="PF22302"/>
    </source>
</evidence>
<dbReference type="RefSeq" id="WP_272098323.1">
    <property type="nucleotide sequence ID" value="NZ_JAQNDK010000003.1"/>
</dbReference>
<dbReference type="EMBL" id="JAQNDK010000003">
    <property type="protein sequence ID" value="MDC0681281.1"/>
    <property type="molecule type" value="Genomic_DNA"/>
</dbReference>